<evidence type="ECO:0000256" key="1">
    <source>
        <dbReference type="ARBA" id="ARBA00023002"/>
    </source>
</evidence>
<keyword evidence="1" id="KW-0560">Oxidoreductase</keyword>
<reference evidence="4 5" key="1">
    <citation type="submission" date="2020-08" db="EMBL/GenBank/DDBJ databases">
        <title>Genomic Encyclopedia of Type Strains, Phase IV (KMG-IV): sequencing the most valuable type-strain genomes for metagenomic binning, comparative biology and taxonomic classification.</title>
        <authorList>
            <person name="Goeker M."/>
        </authorList>
    </citation>
    <scope>NUCLEOTIDE SEQUENCE [LARGE SCALE GENOMIC DNA]</scope>
    <source>
        <strain evidence="4 5">DSM 44197</strain>
    </source>
</reference>
<keyword evidence="5" id="KW-1185">Reference proteome</keyword>
<accession>A0A7W3LML2</accession>
<dbReference type="InterPro" id="IPR016162">
    <property type="entry name" value="Ald_DH_N"/>
</dbReference>
<dbReference type="AlphaFoldDB" id="A0A7W3LML2"/>
<organism evidence="4 5">
    <name type="scientific">Actinomadura namibiensis</name>
    <dbReference type="NCBI Taxonomy" id="182080"/>
    <lineage>
        <taxon>Bacteria</taxon>
        <taxon>Bacillati</taxon>
        <taxon>Actinomycetota</taxon>
        <taxon>Actinomycetes</taxon>
        <taxon>Streptosporangiales</taxon>
        <taxon>Thermomonosporaceae</taxon>
        <taxon>Actinomadura</taxon>
    </lineage>
</organism>
<name>A0A7W3LML2_ACTNM</name>
<evidence type="ECO:0000259" key="3">
    <source>
        <dbReference type="Pfam" id="PF00171"/>
    </source>
</evidence>
<dbReference type="InterPro" id="IPR016161">
    <property type="entry name" value="Ald_DH/histidinol_DH"/>
</dbReference>
<feature type="compositionally biased region" description="Basic and acidic residues" evidence="2">
    <location>
        <begin position="14"/>
        <end position="25"/>
    </location>
</feature>
<dbReference type="EMBL" id="JACJIA010000003">
    <property type="protein sequence ID" value="MBA8950903.1"/>
    <property type="molecule type" value="Genomic_DNA"/>
</dbReference>
<comment type="caution">
    <text evidence="4">The sequence shown here is derived from an EMBL/GenBank/DDBJ whole genome shotgun (WGS) entry which is preliminary data.</text>
</comment>
<protein>
    <recommendedName>
        <fullName evidence="3">Aldehyde dehydrogenase domain-containing protein</fullName>
    </recommendedName>
</protein>
<dbReference type="SUPFAM" id="SSF53720">
    <property type="entry name" value="ALDH-like"/>
    <property type="match status" value="1"/>
</dbReference>
<evidence type="ECO:0000256" key="2">
    <source>
        <dbReference type="SAM" id="MobiDB-lite"/>
    </source>
</evidence>
<dbReference type="PANTHER" id="PTHR11699">
    <property type="entry name" value="ALDEHYDE DEHYDROGENASE-RELATED"/>
    <property type="match status" value="1"/>
</dbReference>
<dbReference type="Pfam" id="PF00171">
    <property type="entry name" value="Aldedh"/>
    <property type="match status" value="1"/>
</dbReference>
<sequence>MTGVPYQEWRSRAERLDPHTGHHIDGAFTGGGGTLPVVSPRDGRVLAEVGDADAATVDRAVAAARRAFDEGPWPRLPPADRRAALLRWADLVERDRDALALLVSAAPRACGSATRSTRRPRWGRWCRRGTATGCWRTWTRDMPTGHGCGPEARCPGGATCGPRCSTG</sequence>
<dbReference type="GO" id="GO:0016491">
    <property type="term" value="F:oxidoreductase activity"/>
    <property type="evidence" value="ECO:0007669"/>
    <property type="project" value="UniProtKB-KW"/>
</dbReference>
<proteinExistence type="predicted"/>
<dbReference type="Gene3D" id="3.40.605.10">
    <property type="entry name" value="Aldehyde Dehydrogenase, Chain A, domain 1"/>
    <property type="match status" value="1"/>
</dbReference>
<gene>
    <name evidence="4" type="ORF">HNR61_002534</name>
</gene>
<feature type="region of interest" description="Disordered" evidence="2">
    <location>
        <begin position="14"/>
        <end position="34"/>
    </location>
</feature>
<evidence type="ECO:0000313" key="4">
    <source>
        <dbReference type="EMBL" id="MBA8950903.1"/>
    </source>
</evidence>
<evidence type="ECO:0000313" key="5">
    <source>
        <dbReference type="Proteomes" id="UP000572680"/>
    </source>
</evidence>
<feature type="domain" description="Aldehyde dehydrogenase" evidence="3">
    <location>
        <begin position="33"/>
        <end position="104"/>
    </location>
</feature>
<dbReference type="Proteomes" id="UP000572680">
    <property type="component" value="Unassembled WGS sequence"/>
</dbReference>
<dbReference type="InterPro" id="IPR015590">
    <property type="entry name" value="Aldehyde_DH_dom"/>
</dbReference>